<dbReference type="PANTHER" id="PTHR45453:SF2">
    <property type="entry name" value="HISTIDINE KINASE"/>
    <property type="match status" value="1"/>
</dbReference>
<sequence length="456" mass="51833">MHSIRRKLSIIILVCSILATVLTAIFVNITISNKFSKYMLDIQNKRNDRIVQYFEEVYKRDRRWTKDSGSELKHEAFMSNYCITLLDGDKKLVWMMDPNDIRERDHFKVLDKDVNKGVYNTTNFPIRYNGTTVGYVEIGQYSSVLLSAEDINFKLSINKGIVASIFLSLLIIIVISIYASRQFSIPIKEVSNVSVRLSNGDYDHRATVDTDILEIEKLKGSINTLGEKLSQQDLLRKRLVSDISHEIRTPLNILQNNLEAMIDGIFPVDTDQLIALNDEIIRFGKLLNNLDALKEFEAEIVSINKEVVSLDKLIALVYEDFLVASKEKSINVHYNAKAGKDYTIIGDLDKLKQVFINLLSNAIKFSDYGSEIWINLTEAKNTIIVTIRDKGIGISKEDLPFIFERLYRGDKSRNRIEGSGIGLTIVKDILTLHSASISAKSEEGEGTEFIIEFKKA</sequence>
<dbReference type="PROSITE" id="PS50109">
    <property type="entry name" value="HIS_KIN"/>
    <property type="match status" value="1"/>
</dbReference>
<dbReference type="PROSITE" id="PS50885">
    <property type="entry name" value="HAMP"/>
    <property type="match status" value="1"/>
</dbReference>
<dbReference type="InterPro" id="IPR003594">
    <property type="entry name" value="HATPase_dom"/>
</dbReference>
<dbReference type="GO" id="GO:0005524">
    <property type="term" value="F:ATP binding"/>
    <property type="evidence" value="ECO:0007669"/>
    <property type="project" value="UniProtKB-KW"/>
</dbReference>
<keyword evidence="9 12" id="KW-1133">Transmembrane helix</keyword>
<dbReference type="PANTHER" id="PTHR45453">
    <property type="entry name" value="PHOSPHATE REGULON SENSOR PROTEIN PHOR"/>
    <property type="match status" value="1"/>
</dbReference>
<keyword evidence="7 12" id="KW-0812">Transmembrane</keyword>
<keyword evidence="5" id="KW-0597">Phosphoprotein</keyword>
<keyword evidence="15" id="KW-0547">Nucleotide-binding</keyword>
<dbReference type="PRINTS" id="PR00344">
    <property type="entry name" value="BCTRLSENSOR"/>
</dbReference>
<dbReference type="EC" id="2.7.13.3" evidence="3"/>
<dbReference type="Proteomes" id="UP001281656">
    <property type="component" value="Unassembled WGS sequence"/>
</dbReference>
<accession>A0ABU4JXK6</accession>
<dbReference type="CDD" id="cd00082">
    <property type="entry name" value="HisKA"/>
    <property type="match status" value="1"/>
</dbReference>
<evidence type="ECO:0000256" key="12">
    <source>
        <dbReference type="SAM" id="Phobius"/>
    </source>
</evidence>
<dbReference type="SMART" id="SM00387">
    <property type="entry name" value="HATPase_c"/>
    <property type="match status" value="1"/>
</dbReference>
<evidence type="ECO:0000256" key="7">
    <source>
        <dbReference type="ARBA" id="ARBA00022692"/>
    </source>
</evidence>
<protein>
    <recommendedName>
        <fullName evidence="3">histidine kinase</fullName>
        <ecNumber evidence="3">2.7.13.3</ecNumber>
    </recommendedName>
</protein>
<dbReference type="Gene3D" id="3.30.565.10">
    <property type="entry name" value="Histidine kinase-like ATPase, C-terminal domain"/>
    <property type="match status" value="1"/>
</dbReference>
<organism evidence="15 16">
    <name type="scientific">Clostridium tanneri</name>
    <dbReference type="NCBI Taxonomy" id="3037988"/>
    <lineage>
        <taxon>Bacteria</taxon>
        <taxon>Bacillati</taxon>
        <taxon>Bacillota</taxon>
        <taxon>Clostridia</taxon>
        <taxon>Eubacteriales</taxon>
        <taxon>Clostridiaceae</taxon>
        <taxon>Clostridium</taxon>
    </lineage>
</organism>
<keyword evidence="16" id="KW-1185">Reference proteome</keyword>
<dbReference type="Pfam" id="PF00512">
    <property type="entry name" value="HisKA"/>
    <property type="match status" value="1"/>
</dbReference>
<keyword evidence="6" id="KW-0808">Transferase</keyword>
<evidence type="ECO:0000256" key="2">
    <source>
        <dbReference type="ARBA" id="ARBA00004651"/>
    </source>
</evidence>
<dbReference type="Pfam" id="PF02518">
    <property type="entry name" value="HATPase_c"/>
    <property type="match status" value="1"/>
</dbReference>
<keyword evidence="8" id="KW-0418">Kinase</keyword>
<evidence type="ECO:0000259" key="14">
    <source>
        <dbReference type="PROSITE" id="PS50885"/>
    </source>
</evidence>
<evidence type="ECO:0000313" key="16">
    <source>
        <dbReference type="Proteomes" id="UP001281656"/>
    </source>
</evidence>
<evidence type="ECO:0000256" key="6">
    <source>
        <dbReference type="ARBA" id="ARBA00022679"/>
    </source>
</evidence>
<dbReference type="RefSeq" id="WP_318799105.1">
    <property type="nucleotide sequence ID" value="NZ_JARUJP010000031.1"/>
</dbReference>
<keyword evidence="11 12" id="KW-0472">Membrane</keyword>
<comment type="subcellular location">
    <subcellularLocation>
        <location evidence="2">Cell membrane</location>
        <topology evidence="2">Multi-pass membrane protein</topology>
    </subcellularLocation>
</comment>
<keyword evidence="10" id="KW-0902">Two-component regulatory system</keyword>
<evidence type="ECO:0000256" key="10">
    <source>
        <dbReference type="ARBA" id="ARBA00023012"/>
    </source>
</evidence>
<name>A0ABU4JXK6_9CLOT</name>
<proteinExistence type="predicted"/>
<feature type="domain" description="HAMP" evidence="14">
    <location>
        <begin position="181"/>
        <end position="234"/>
    </location>
</feature>
<evidence type="ECO:0000313" key="15">
    <source>
        <dbReference type="EMBL" id="MDW8802878.1"/>
    </source>
</evidence>
<dbReference type="CDD" id="cd06225">
    <property type="entry name" value="HAMP"/>
    <property type="match status" value="1"/>
</dbReference>
<comment type="catalytic activity">
    <reaction evidence="1">
        <text>ATP + protein L-histidine = ADP + protein N-phospho-L-histidine.</text>
        <dbReference type="EC" id="2.7.13.3"/>
    </reaction>
</comment>
<reference evidence="15 16" key="1">
    <citation type="submission" date="2023-04" db="EMBL/GenBank/DDBJ databases">
        <title>Clostridium tannerae sp. nov., isolated from the fecal material of an alpaca.</title>
        <authorList>
            <person name="Miller S."/>
            <person name="Hendry M."/>
            <person name="King J."/>
            <person name="Sankaranarayanan K."/>
            <person name="Lawson P.A."/>
        </authorList>
    </citation>
    <scope>NUCLEOTIDE SEQUENCE [LARGE SCALE GENOMIC DNA]</scope>
    <source>
        <strain evidence="15 16">A1-XYC3</strain>
    </source>
</reference>
<evidence type="ECO:0000259" key="13">
    <source>
        <dbReference type="PROSITE" id="PS50109"/>
    </source>
</evidence>
<evidence type="ECO:0000256" key="3">
    <source>
        <dbReference type="ARBA" id="ARBA00012438"/>
    </source>
</evidence>
<dbReference type="InterPro" id="IPR003661">
    <property type="entry name" value="HisK_dim/P_dom"/>
</dbReference>
<feature type="domain" description="Histidine kinase" evidence="13">
    <location>
        <begin position="242"/>
        <end position="456"/>
    </location>
</feature>
<evidence type="ECO:0000256" key="1">
    <source>
        <dbReference type="ARBA" id="ARBA00000085"/>
    </source>
</evidence>
<dbReference type="InterPro" id="IPR036890">
    <property type="entry name" value="HATPase_C_sf"/>
</dbReference>
<dbReference type="InterPro" id="IPR036097">
    <property type="entry name" value="HisK_dim/P_sf"/>
</dbReference>
<evidence type="ECO:0000256" key="8">
    <source>
        <dbReference type="ARBA" id="ARBA00022777"/>
    </source>
</evidence>
<dbReference type="InterPro" id="IPR003660">
    <property type="entry name" value="HAMP_dom"/>
</dbReference>
<dbReference type="SUPFAM" id="SSF47384">
    <property type="entry name" value="Homodimeric domain of signal transducing histidine kinase"/>
    <property type="match status" value="1"/>
</dbReference>
<gene>
    <name evidence="15" type="ORF">P8V03_17170</name>
</gene>
<dbReference type="SUPFAM" id="SSF55874">
    <property type="entry name" value="ATPase domain of HSP90 chaperone/DNA topoisomerase II/histidine kinase"/>
    <property type="match status" value="1"/>
</dbReference>
<keyword evidence="15" id="KW-0067">ATP-binding</keyword>
<dbReference type="InterPro" id="IPR004358">
    <property type="entry name" value="Sig_transdc_His_kin-like_C"/>
</dbReference>
<feature type="transmembrane region" description="Helical" evidence="12">
    <location>
        <begin position="161"/>
        <end position="179"/>
    </location>
</feature>
<keyword evidence="4" id="KW-1003">Cell membrane</keyword>
<dbReference type="Gene3D" id="1.10.287.130">
    <property type="match status" value="1"/>
</dbReference>
<evidence type="ECO:0000256" key="5">
    <source>
        <dbReference type="ARBA" id="ARBA00022553"/>
    </source>
</evidence>
<dbReference type="SMART" id="SM00388">
    <property type="entry name" value="HisKA"/>
    <property type="match status" value="1"/>
</dbReference>
<dbReference type="EMBL" id="JARUJP010000031">
    <property type="protein sequence ID" value="MDW8802878.1"/>
    <property type="molecule type" value="Genomic_DNA"/>
</dbReference>
<dbReference type="InterPro" id="IPR005467">
    <property type="entry name" value="His_kinase_dom"/>
</dbReference>
<evidence type="ECO:0000256" key="9">
    <source>
        <dbReference type="ARBA" id="ARBA00022989"/>
    </source>
</evidence>
<evidence type="ECO:0000256" key="11">
    <source>
        <dbReference type="ARBA" id="ARBA00023136"/>
    </source>
</evidence>
<evidence type="ECO:0000256" key="4">
    <source>
        <dbReference type="ARBA" id="ARBA00022475"/>
    </source>
</evidence>
<dbReference type="InterPro" id="IPR050351">
    <property type="entry name" value="BphY/WalK/GraS-like"/>
</dbReference>
<comment type="caution">
    <text evidence="15">The sequence shown here is derived from an EMBL/GenBank/DDBJ whole genome shotgun (WGS) entry which is preliminary data.</text>
</comment>